<organism evidence="2">
    <name type="scientific">Nothobranchius rachovii</name>
    <name type="common">bluefin notho</name>
    <dbReference type="NCBI Taxonomy" id="451742"/>
    <lineage>
        <taxon>Eukaryota</taxon>
        <taxon>Metazoa</taxon>
        <taxon>Chordata</taxon>
        <taxon>Craniata</taxon>
        <taxon>Vertebrata</taxon>
        <taxon>Euteleostomi</taxon>
        <taxon>Actinopterygii</taxon>
        <taxon>Neopterygii</taxon>
        <taxon>Teleostei</taxon>
        <taxon>Neoteleostei</taxon>
        <taxon>Acanthomorphata</taxon>
        <taxon>Ovalentaria</taxon>
        <taxon>Atherinomorphae</taxon>
        <taxon>Cyprinodontiformes</taxon>
        <taxon>Nothobranchiidae</taxon>
        <taxon>Nothobranchius</taxon>
    </lineage>
</organism>
<gene>
    <name evidence="2" type="primary">BX005380.2</name>
</gene>
<evidence type="ECO:0000313" key="2">
    <source>
        <dbReference type="EMBL" id="SBR85794.1"/>
    </source>
</evidence>
<proteinExistence type="predicted"/>
<keyword evidence="1" id="KW-0812">Transmembrane</keyword>
<dbReference type="AlphaFoldDB" id="A0A1A8PXT4"/>
<accession>A0A1A8PXT4</accession>
<name>A0A1A8PXT4_9TELE</name>
<reference evidence="2" key="1">
    <citation type="submission" date="2016-05" db="EMBL/GenBank/DDBJ databases">
        <authorList>
            <person name="Lavstsen T."/>
            <person name="Jespersen J.S."/>
        </authorList>
    </citation>
    <scope>NUCLEOTIDE SEQUENCE</scope>
    <source>
        <tissue evidence="2">Brain</tissue>
    </source>
</reference>
<feature type="transmembrane region" description="Helical" evidence="1">
    <location>
        <begin position="6"/>
        <end position="25"/>
    </location>
</feature>
<keyword evidence="1" id="KW-1133">Transmembrane helix</keyword>
<sequence>MDPAVLIFLLYVMIAHELVCGLMHHRRQSDKPRRRAAGPLLRSSARHLKVVENKKNSNIYSSLYERHVRDSPETGPATVWCLPFDVHQKEGAHYSCSDPTQLHWLPVRYRIQF</sequence>
<evidence type="ECO:0000256" key="1">
    <source>
        <dbReference type="SAM" id="Phobius"/>
    </source>
</evidence>
<reference evidence="2" key="2">
    <citation type="submission" date="2016-06" db="EMBL/GenBank/DDBJ databases">
        <title>The genome of a short-lived fish provides insights into sex chromosome evolution and the genetic control of aging.</title>
        <authorList>
            <person name="Reichwald K."/>
            <person name="Felder M."/>
            <person name="Petzold A."/>
            <person name="Koch P."/>
            <person name="Groth M."/>
            <person name="Platzer M."/>
        </authorList>
    </citation>
    <scope>NUCLEOTIDE SEQUENCE</scope>
    <source>
        <tissue evidence="2">Brain</tissue>
    </source>
</reference>
<protein>
    <submittedName>
        <fullName evidence="2">Uncharacterized protein</fullName>
    </submittedName>
</protein>
<dbReference type="EMBL" id="HAEH01008918">
    <property type="protein sequence ID" value="SBR85794.1"/>
    <property type="molecule type" value="Transcribed_RNA"/>
</dbReference>
<keyword evidence="1" id="KW-0472">Membrane</keyword>